<dbReference type="AlphaFoldDB" id="A0AAE1BUJ4"/>
<dbReference type="PANTHER" id="PTHR37984">
    <property type="entry name" value="PROTEIN CBG26694"/>
    <property type="match status" value="1"/>
</dbReference>
<dbReference type="InterPro" id="IPR000477">
    <property type="entry name" value="RT_dom"/>
</dbReference>
<name>A0AAE1BUJ4_PETCI</name>
<dbReference type="Gene3D" id="3.30.70.270">
    <property type="match status" value="1"/>
</dbReference>
<comment type="caution">
    <text evidence="2">The sequence shown here is derived from an EMBL/GenBank/DDBJ whole genome shotgun (WGS) entry which is preliminary data.</text>
</comment>
<evidence type="ECO:0000313" key="2">
    <source>
        <dbReference type="EMBL" id="KAK3855559.1"/>
    </source>
</evidence>
<sequence length="158" mass="17871">MDDVTECKGVANIADDLIVYGKDTQEHDERLYAVLDRLQECGLTLNEDKCEFRLAKLKFFGHKVTKNGVRPSEEKIGAIRDAEPPKNSSEVRSFLGLVQFVGTTPFALRFGREMRSKLPELLPEYRVQDEGVRDWDWSNTGYRMKVSGTGTGPIRDTG</sequence>
<dbReference type="EMBL" id="JAWQEG010006171">
    <property type="protein sequence ID" value="KAK3855559.1"/>
    <property type="molecule type" value="Genomic_DNA"/>
</dbReference>
<dbReference type="InterPro" id="IPR050951">
    <property type="entry name" value="Retrovirus_Pol_polyprotein"/>
</dbReference>
<proteinExistence type="predicted"/>
<accession>A0AAE1BUJ4</accession>
<gene>
    <name evidence="2" type="ORF">Pcinc_038055</name>
</gene>
<dbReference type="InterPro" id="IPR043502">
    <property type="entry name" value="DNA/RNA_pol_sf"/>
</dbReference>
<protein>
    <recommendedName>
        <fullName evidence="1">Reverse transcriptase domain-containing protein</fullName>
    </recommendedName>
</protein>
<reference evidence="2" key="1">
    <citation type="submission" date="2023-10" db="EMBL/GenBank/DDBJ databases">
        <title>Genome assemblies of two species of porcelain crab, Petrolisthes cinctipes and Petrolisthes manimaculis (Anomura: Porcellanidae).</title>
        <authorList>
            <person name="Angst P."/>
        </authorList>
    </citation>
    <scope>NUCLEOTIDE SEQUENCE</scope>
    <source>
        <strain evidence="2">PB745_01</strain>
        <tissue evidence="2">Gill</tissue>
    </source>
</reference>
<dbReference type="InterPro" id="IPR043128">
    <property type="entry name" value="Rev_trsase/Diguanyl_cyclase"/>
</dbReference>
<dbReference type="Proteomes" id="UP001286313">
    <property type="component" value="Unassembled WGS sequence"/>
</dbReference>
<dbReference type="PANTHER" id="PTHR37984:SF11">
    <property type="entry name" value="INTEGRASE CATALYTIC DOMAIN-CONTAINING PROTEIN"/>
    <property type="match status" value="1"/>
</dbReference>
<dbReference type="SUPFAM" id="SSF56672">
    <property type="entry name" value="DNA/RNA polymerases"/>
    <property type="match status" value="1"/>
</dbReference>
<feature type="domain" description="Reverse transcriptase" evidence="1">
    <location>
        <begin position="1"/>
        <end position="64"/>
    </location>
</feature>
<dbReference type="PROSITE" id="PS50878">
    <property type="entry name" value="RT_POL"/>
    <property type="match status" value="1"/>
</dbReference>
<evidence type="ECO:0000313" key="3">
    <source>
        <dbReference type="Proteomes" id="UP001286313"/>
    </source>
</evidence>
<dbReference type="GO" id="GO:0071897">
    <property type="term" value="P:DNA biosynthetic process"/>
    <property type="evidence" value="ECO:0007669"/>
    <property type="project" value="UniProtKB-ARBA"/>
</dbReference>
<organism evidence="2 3">
    <name type="scientific">Petrolisthes cinctipes</name>
    <name type="common">Flat porcelain crab</name>
    <dbReference type="NCBI Taxonomy" id="88211"/>
    <lineage>
        <taxon>Eukaryota</taxon>
        <taxon>Metazoa</taxon>
        <taxon>Ecdysozoa</taxon>
        <taxon>Arthropoda</taxon>
        <taxon>Crustacea</taxon>
        <taxon>Multicrustacea</taxon>
        <taxon>Malacostraca</taxon>
        <taxon>Eumalacostraca</taxon>
        <taxon>Eucarida</taxon>
        <taxon>Decapoda</taxon>
        <taxon>Pleocyemata</taxon>
        <taxon>Anomura</taxon>
        <taxon>Galatheoidea</taxon>
        <taxon>Porcellanidae</taxon>
        <taxon>Petrolisthes</taxon>
    </lineage>
</organism>
<evidence type="ECO:0000259" key="1">
    <source>
        <dbReference type="PROSITE" id="PS50878"/>
    </source>
</evidence>
<keyword evidence="3" id="KW-1185">Reference proteome</keyword>
<dbReference type="Pfam" id="PF00078">
    <property type="entry name" value="RVT_1"/>
    <property type="match status" value="1"/>
</dbReference>